<dbReference type="Pfam" id="PF14056">
    <property type="entry name" value="DUF4250"/>
    <property type="match status" value="1"/>
</dbReference>
<reference evidence="1" key="1">
    <citation type="journal article" date="2012" name="PLoS ONE">
        <title>Gene sets for utilization of primary and secondary nutrition supplies in the distal gut of endangered iberian lynx.</title>
        <authorList>
            <person name="Alcaide M."/>
            <person name="Messina E."/>
            <person name="Richter M."/>
            <person name="Bargiela R."/>
            <person name="Peplies J."/>
            <person name="Huws S.A."/>
            <person name="Newbold C.J."/>
            <person name="Golyshin P.N."/>
            <person name="Simon M.A."/>
            <person name="Lopez G."/>
            <person name="Yakimov M.M."/>
            <person name="Ferrer M."/>
        </authorList>
    </citation>
    <scope>NUCLEOTIDE SEQUENCE</scope>
</reference>
<dbReference type="EMBL" id="AMCI01006640">
    <property type="protein sequence ID" value="EJW93995.1"/>
    <property type="molecule type" value="Genomic_DNA"/>
</dbReference>
<comment type="caution">
    <text evidence="1">The sequence shown here is derived from an EMBL/GenBank/DDBJ whole genome shotgun (WGS) entry which is preliminary data.</text>
</comment>
<evidence type="ECO:0000313" key="1">
    <source>
        <dbReference type="EMBL" id="EJW93995.1"/>
    </source>
</evidence>
<sequence length="89" mass="10211">SFINMKLRDLYPSLDALCEDMDVDKSMIIMKLKNVGFEYSAERNSFLVIYSSYLPKGVSRTTHSLYFSSTSATSIISDPTSRQFHFIPR</sequence>
<gene>
    <name evidence="1" type="ORF">EVA_17901</name>
</gene>
<dbReference type="InterPro" id="IPR025346">
    <property type="entry name" value="DUF4250"/>
</dbReference>
<feature type="non-terminal residue" evidence="1">
    <location>
        <position position="1"/>
    </location>
</feature>
<dbReference type="AlphaFoldDB" id="J9C2E2"/>
<name>J9C2E2_9ZZZZ</name>
<proteinExistence type="predicted"/>
<organism evidence="1">
    <name type="scientific">gut metagenome</name>
    <dbReference type="NCBI Taxonomy" id="749906"/>
    <lineage>
        <taxon>unclassified sequences</taxon>
        <taxon>metagenomes</taxon>
        <taxon>organismal metagenomes</taxon>
    </lineage>
</organism>
<protein>
    <submittedName>
        <fullName evidence="1">Uncharacterized protein</fullName>
    </submittedName>
</protein>
<accession>J9C2E2</accession>